<keyword evidence="4" id="KW-1185">Reference proteome</keyword>
<protein>
    <submittedName>
        <fullName evidence="3">Uncharacterized protein</fullName>
    </submittedName>
</protein>
<keyword evidence="2" id="KW-0732">Signal</keyword>
<proteinExistence type="predicted"/>
<organism evidence="3 4">
    <name type="scientific">Stieleria marina</name>
    <dbReference type="NCBI Taxonomy" id="1930275"/>
    <lineage>
        <taxon>Bacteria</taxon>
        <taxon>Pseudomonadati</taxon>
        <taxon>Planctomycetota</taxon>
        <taxon>Planctomycetia</taxon>
        <taxon>Pirellulales</taxon>
        <taxon>Pirellulaceae</taxon>
        <taxon>Stieleria</taxon>
    </lineage>
</organism>
<feature type="signal peptide" evidence="2">
    <location>
        <begin position="1"/>
        <end position="28"/>
    </location>
</feature>
<feature type="chain" id="PRO_5021700733" evidence="2">
    <location>
        <begin position="29"/>
        <end position="221"/>
    </location>
</feature>
<sequence precursor="true">MKAVFSFRGAIAAIALAATTSFVLPATADDKKDTAAAKPVAKAVAKVRPLSITADLIGSTKLSGTLMDSTALEMRTSFGSANIPLSEVAGIRFASAENATTTVVMLNGDSITGATDLKLVTIETSWGTAAINGQNVESILFVPGLTWNSHNGLNGKRWVLSDNKASTSSTARTSSKASSSRSTASTSAPRSTSSRNTTTRSTSSGSSIVYPNNSVPTNFGR</sequence>
<evidence type="ECO:0000313" key="3">
    <source>
        <dbReference type="EMBL" id="QDT11059.1"/>
    </source>
</evidence>
<reference evidence="3 4" key="1">
    <citation type="submission" date="2019-02" db="EMBL/GenBank/DDBJ databases">
        <title>Deep-cultivation of Planctomycetes and their phenomic and genomic characterization uncovers novel biology.</title>
        <authorList>
            <person name="Wiegand S."/>
            <person name="Jogler M."/>
            <person name="Boedeker C."/>
            <person name="Pinto D."/>
            <person name="Vollmers J."/>
            <person name="Rivas-Marin E."/>
            <person name="Kohn T."/>
            <person name="Peeters S.H."/>
            <person name="Heuer A."/>
            <person name="Rast P."/>
            <person name="Oberbeckmann S."/>
            <person name="Bunk B."/>
            <person name="Jeske O."/>
            <person name="Meyerdierks A."/>
            <person name="Storesund J.E."/>
            <person name="Kallscheuer N."/>
            <person name="Luecker S."/>
            <person name="Lage O.M."/>
            <person name="Pohl T."/>
            <person name="Merkel B.J."/>
            <person name="Hornburger P."/>
            <person name="Mueller R.-W."/>
            <person name="Bruemmer F."/>
            <person name="Labrenz M."/>
            <person name="Spormann A.M."/>
            <person name="Op den Camp H."/>
            <person name="Overmann J."/>
            <person name="Amann R."/>
            <person name="Jetten M.S.M."/>
            <person name="Mascher T."/>
            <person name="Medema M.H."/>
            <person name="Devos D.P."/>
            <person name="Kaster A.-K."/>
            <person name="Ovreas L."/>
            <person name="Rohde M."/>
            <person name="Galperin M.Y."/>
            <person name="Jogler C."/>
        </authorList>
    </citation>
    <scope>NUCLEOTIDE SEQUENCE [LARGE SCALE GENOMIC DNA]</scope>
    <source>
        <strain evidence="3 4">K23_9</strain>
    </source>
</reference>
<evidence type="ECO:0000313" key="4">
    <source>
        <dbReference type="Proteomes" id="UP000319817"/>
    </source>
</evidence>
<gene>
    <name evidence="3" type="ORF">K239x_30530</name>
</gene>
<dbReference type="AlphaFoldDB" id="A0A517NVA6"/>
<accession>A0A517NVA6</accession>
<evidence type="ECO:0000256" key="1">
    <source>
        <dbReference type="SAM" id="MobiDB-lite"/>
    </source>
</evidence>
<feature type="compositionally biased region" description="Polar residues" evidence="1">
    <location>
        <begin position="209"/>
        <end position="221"/>
    </location>
</feature>
<feature type="compositionally biased region" description="Low complexity" evidence="1">
    <location>
        <begin position="165"/>
        <end position="207"/>
    </location>
</feature>
<dbReference type="RefSeq" id="WP_419188955.1">
    <property type="nucleotide sequence ID" value="NZ_CP036526.1"/>
</dbReference>
<evidence type="ECO:0000256" key="2">
    <source>
        <dbReference type="SAM" id="SignalP"/>
    </source>
</evidence>
<dbReference type="Proteomes" id="UP000319817">
    <property type="component" value="Chromosome"/>
</dbReference>
<name>A0A517NVA6_9BACT</name>
<feature type="region of interest" description="Disordered" evidence="1">
    <location>
        <begin position="163"/>
        <end position="221"/>
    </location>
</feature>
<dbReference type="EMBL" id="CP036526">
    <property type="protein sequence ID" value="QDT11059.1"/>
    <property type="molecule type" value="Genomic_DNA"/>
</dbReference>